<feature type="compositionally biased region" description="Acidic residues" evidence="1">
    <location>
        <begin position="564"/>
        <end position="582"/>
    </location>
</feature>
<evidence type="ECO:0000259" key="3">
    <source>
        <dbReference type="SMART" id="SM00460"/>
    </source>
</evidence>
<dbReference type="EMBL" id="LNQP01000105">
    <property type="protein sequence ID" value="KSU86193.1"/>
    <property type="molecule type" value="Genomic_DNA"/>
</dbReference>
<sequence>MKSLSIRSILLYVGAFLLLIEWLHPLSVVTDTGEIQYFIFFVSITFLLLMLQTSFFIVTVINAAFVLYAVNRIYYQTPFLSAEWFSAFVDQTSIDIGRIIGWQIPNLSVEMRTCLFFILLWIMAYLIRYWIFYQQKIFFFFLLTIVYVTVLDTFSEYDATFAIVRVVAIGFLLLGFLRLHIDGRTKQKLSHVENRARSFFLLLGVLLIAVGVAYIVPKSAPKWPDPVPFLTAYTQNSGEGASNNQRIGYDTDDSQLGGAFTADDTVVFTAQTEKEHYWRIETKDVYTGKGWETSYNAASRPLEGNENVLPQYGASVEKESYTASIKFEQPTIHLMHVPELKSISLNDVLQPQITPANEKLFPYNQGRVTEAKSYEMTYAYPTFNIEQLQNSDRNGVSIEQNSSFQNRYTQLPESLPNRVGQLAQEITAEEATRYDKVKAVEKYFQANGFVYDTNDVAIPGEGEDYVDQFLFETLRGYCDNFSSSMVVLLRTLDIPARWVKGYTEGEQISASAETPVYEVTQNNAHSWVEVYFPGTGWVPFEPTKTFSNPYEFDEPQVEGNNQGTEEEEIEEATEPEVEEPVQEEQKPEEKQVADDEKVEPSDAAISLWWLLLLIPFSFILLYMTRYKWLPRVMVPYYRKRSDEKAFEKAYFFLISMLARKGLKRDSHETLKDFALRVDHQLHTNDMSELTRKYERVIYKQESSVESWSQSVELWENLIKTTGS</sequence>
<keyword evidence="2" id="KW-0812">Transmembrane</keyword>
<dbReference type="SUPFAM" id="SSF54001">
    <property type="entry name" value="Cysteine proteinases"/>
    <property type="match status" value="1"/>
</dbReference>
<evidence type="ECO:0000313" key="5">
    <source>
        <dbReference type="Proteomes" id="UP000053681"/>
    </source>
</evidence>
<dbReference type="SMART" id="SM00460">
    <property type="entry name" value="TGc"/>
    <property type="match status" value="1"/>
</dbReference>
<feature type="transmembrane region" description="Helical" evidence="2">
    <location>
        <begin position="115"/>
        <end position="131"/>
    </location>
</feature>
<keyword evidence="4" id="KW-0378">Hydrolase</keyword>
<dbReference type="GO" id="GO:0006508">
    <property type="term" value="P:proteolysis"/>
    <property type="evidence" value="ECO:0007669"/>
    <property type="project" value="UniProtKB-KW"/>
</dbReference>
<dbReference type="RefSeq" id="WP_062687407.1">
    <property type="nucleotide sequence ID" value="NZ_KQ758719.1"/>
</dbReference>
<feature type="transmembrane region" description="Helical" evidence="2">
    <location>
        <begin position="35"/>
        <end position="51"/>
    </location>
</feature>
<dbReference type="PANTHER" id="PTHR42736">
    <property type="entry name" value="PROTEIN-GLUTAMINE GAMMA-GLUTAMYLTRANSFERASE"/>
    <property type="match status" value="1"/>
</dbReference>
<dbReference type="InterPro" id="IPR025403">
    <property type="entry name" value="TgpA-like_C"/>
</dbReference>
<keyword evidence="5" id="KW-1185">Reference proteome</keyword>
<gene>
    <name evidence="4" type="ORF">AS180_19975</name>
</gene>
<feature type="transmembrane region" description="Helical" evidence="2">
    <location>
        <begin position="138"/>
        <end position="155"/>
    </location>
</feature>
<dbReference type="InterPro" id="IPR038765">
    <property type="entry name" value="Papain-like_cys_pep_sf"/>
</dbReference>
<dbReference type="InterPro" id="IPR021878">
    <property type="entry name" value="TgpA_N"/>
</dbReference>
<protein>
    <submittedName>
        <fullName evidence="4">Protease</fullName>
    </submittedName>
</protein>
<evidence type="ECO:0000256" key="2">
    <source>
        <dbReference type="SAM" id="Phobius"/>
    </source>
</evidence>
<dbReference type="GO" id="GO:0008233">
    <property type="term" value="F:peptidase activity"/>
    <property type="evidence" value="ECO:0007669"/>
    <property type="project" value="UniProtKB-KW"/>
</dbReference>
<organism evidence="4 5">
    <name type="scientific">Priestia veravalensis</name>
    <dbReference type="NCBI Taxonomy" id="1414648"/>
    <lineage>
        <taxon>Bacteria</taxon>
        <taxon>Bacillati</taxon>
        <taxon>Bacillota</taxon>
        <taxon>Bacilli</taxon>
        <taxon>Bacillales</taxon>
        <taxon>Bacillaceae</taxon>
        <taxon>Priestia</taxon>
    </lineage>
</organism>
<proteinExistence type="predicted"/>
<dbReference type="Pfam" id="PF13559">
    <property type="entry name" value="DUF4129"/>
    <property type="match status" value="1"/>
</dbReference>
<evidence type="ECO:0000256" key="1">
    <source>
        <dbReference type="SAM" id="MobiDB-lite"/>
    </source>
</evidence>
<name>A0A0V8JGT4_9BACI</name>
<keyword evidence="4" id="KW-0645">Protease</keyword>
<dbReference type="Proteomes" id="UP000053681">
    <property type="component" value="Unassembled WGS sequence"/>
</dbReference>
<dbReference type="InterPro" id="IPR052901">
    <property type="entry name" value="Bact_TGase-like"/>
</dbReference>
<dbReference type="Gene3D" id="3.10.620.30">
    <property type="match status" value="1"/>
</dbReference>
<dbReference type="AlphaFoldDB" id="A0A0V8JGT4"/>
<accession>A0A0V8JGT4</accession>
<feature type="domain" description="Transglutaminase-like" evidence="3">
    <location>
        <begin position="470"/>
        <end position="544"/>
    </location>
</feature>
<keyword evidence="2" id="KW-0472">Membrane</keyword>
<dbReference type="PANTHER" id="PTHR42736:SF1">
    <property type="entry name" value="PROTEIN-GLUTAMINE GAMMA-GLUTAMYLTRANSFERASE"/>
    <property type="match status" value="1"/>
</dbReference>
<feature type="compositionally biased region" description="Basic and acidic residues" evidence="1">
    <location>
        <begin position="583"/>
        <end position="597"/>
    </location>
</feature>
<feature type="transmembrane region" description="Helical" evidence="2">
    <location>
        <begin position="605"/>
        <end position="623"/>
    </location>
</feature>
<feature type="transmembrane region" description="Helical" evidence="2">
    <location>
        <begin position="161"/>
        <end position="179"/>
    </location>
</feature>
<dbReference type="InterPro" id="IPR002931">
    <property type="entry name" value="Transglutaminase-like"/>
</dbReference>
<keyword evidence="2" id="KW-1133">Transmembrane helix</keyword>
<feature type="region of interest" description="Disordered" evidence="1">
    <location>
        <begin position="549"/>
        <end position="597"/>
    </location>
</feature>
<reference evidence="4 5" key="1">
    <citation type="submission" date="2015-11" db="EMBL/GenBank/DDBJ databases">
        <title>Bacillus caseinolyticus sp nov.</title>
        <authorList>
            <person name="Dastager S.G."/>
            <person name="Mawlankar R."/>
        </authorList>
    </citation>
    <scope>NUCLEOTIDE SEQUENCE [LARGE SCALE GENOMIC DNA]</scope>
    <source>
        <strain evidence="4 5">SGD-V-76</strain>
    </source>
</reference>
<evidence type="ECO:0000313" key="4">
    <source>
        <dbReference type="EMBL" id="KSU86193.1"/>
    </source>
</evidence>
<dbReference type="Pfam" id="PF11992">
    <property type="entry name" value="TgpA_N"/>
    <property type="match status" value="1"/>
</dbReference>
<comment type="caution">
    <text evidence="4">The sequence shown here is derived from an EMBL/GenBank/DDBJ whole genome shotgun (WGS) entry which is preliminary data.</text>
</comment>
<dbReference type="Pfam" id="PF01841">
    <property type="entry name" value="Transglut_core"/>
    <property type="match status" value="1"/>
</dbReference>
<feature type="transmembrane region" description="Helical" evidence="2">
    <location>
        <begin position="199"/>
        <end position="216"/>
    </location>
</feature>